<name>T1HXK9_RHOPR</name>
<dbReference type="Proteomes" id="UP000015103">
    <property type="component" value="Unassembled WGS sequence"/>
</dbReference>
<dbReference type="EnsemblMetazoa" id="RPRC008779-RA">
    <property type="protein sequence ID" value="RPRC008779-PA"/>
    <property type="gene ID" value="RPRC008779"/>
</dbReference>
<dbReference type="eggNOG" id="ENOG502S092">
    <property type="taxonomic scope" value="Eukaryota"/>
</dbReference>
<dbReference type="FunCoup" id="T1HXK9">
    <property type="interactions" value="2"/>
</dbReference>
<dbReference type="InterPro" id="IPR023250">
    <property type="entry name" value="Cyclin-dep_Kinase_2_interact"/>
</dbReference>
<dbReference type="STRING" id="13249.T1HXK9"/>
<dbReference type="VEuPathDB" id="VectorBase:RPRC008779"/>
<evidence type="ECO:0000313" key="2">
    <source>
        <dbReference type="Proteomes" id="UP000015103"/>
    </source>
</evidence>
<protein>
    <submittedName>
        <fullName evidence="1">Uncharacterized protein</fullName>
    </submittedName>
</protein>
<organism evidence="1 2">
    <name type="scientific">Rhodnius prolixus</name>
    <name type="common">Triatomid bug</name>
    <dbReference type="NCBI Taxonomy" id="13249"/>
    <lineage>
        <taxon>Eukaryota</taxon>
        <taxon>Metazoa</taxon>
        <taxon>Ecdysozoa</taxon>
        <taxon>Arthropoda</taxon>
        <taxon>Hexapoda</taxon>
        <taxon>Insecta</taxon>
        <taxon>Pterygota</taxon>
        <taxon>Neoptera</taxon>
        <taxon>Paraneoptera</taxon>
        <taxon>Hemiptera</taxon>
        <taxon>Heteroptera</taxon>
        <taxon>Panheteroptera</taxon>
        <taxon>Cimicomorpha</taxon>
        <taxon>Reduviidae</taxon>
        <taxon>Triatominae</taxon>
        <taxon>Rhodnius</taxon>
    </lineage>
</organism>
<proteinExistence type="predicted"/>
<dbReference type="EMBL" id="ACPB03015646">
    <property type="status" value="NOT_ANNOTATED_CDS"/>
    <property type="molecule type" value="Genomic_DNA"/>
</dbReference>
<dbReference type="InParanoid" id="T1HXK9"/>
<dbReference type="PANTHER" id="PTHR15827">
    <property type="entry name" value="CYCLIN-DEPENDENT KINASE 2-INTERACTING PROTEIN"/>
    <property type="match status" value="1"/>
</dbReference>
<dbReference type="OMA" id="KLFTTWP"/>
<sequence length="197" mass="22560">MAENLYSPVEVPESPAKKAKGNLTGIPRIVHDSSADLYNCIQEWNGNHITGVSVINEICNLKITHLNSSNASVAFPAGLEELCNSLEDVCSKLNTVLNKIKEVKNHYEGLMKLNEMKNINTPVFTTWRVQEFVELSSKILSMYDKELQMKLYIKENIAHTKYEENLLLYQTIWVQQPYIENLDLQVEAMLKETTLRQ</sequence>
<accession>T1HXK9</accession>
<dbReference type="AlphaFoldDB" id="T1HXK9"/>
<evidence type="ECO:0000313" key="1">
    <source>
        <dbReference type="EnsemblMetazoa" id="RPRC008779-PA"/>
    </source>
</evidence>
<dbReference type="HOGENOM" id="CLU_077982_0_1_1"/>
<keyword evidence="2" id="KW-1185">Reference proteome</keyword>
<reference evidence="1" key="1">
    <citation type="submission" date="2015-05" db="UniProtKB">
        <authorList>
            <consortium name="EnsemblMetazoa"/>
        </authorList>
    </citation>
    <scope>IDENTIFICATION</scope>
</reference>
<dbReference type="PANTHER" id="PTHR15827:SF2">
    <property type="entry name" value="CYCLIN-DEPENDENT KINASE 2-INTERACTING PROTEIN"/>
    <property type="match status" value="1"/>
</dbReference>
<dbReference type="PRINTS" id="PR02040">
    <property type="entry name" value="CDK2IP"/>
</dbReference>